<protein>
    <recommendedName>
        <fullName evidence="2">Isoprenyl transferase</fullName>
        <ecNumber evidence="2">2.5.1.-</ecNumber>
    </recommendedName>
</protein>
<organism evidence="3 4">
    <name type="scientific">Lutispora thermophila DSM 19022</name>
    <dbReference type="NCBI Taxonomy" id="1122184"/>
    <lineage>
        <taxon>Bacteria</taxon>
        <taxon>Bacillati</taxon>
        <taxon>Bacillota</taxon>
        <taxon>Clostridia</taxon>
        <taxon>Lutisporales</taxon>
        <taxon>Lutisporaceae</taxon>
        <taxon>Lutispora</taxon>
    </lineage>
</organism>
<feature type="active site" description="Proton acceptor" evidence="2">
    <location>
        <position position="66"/>
    </location>
</feature>
<dbReference type="STRING" id="1122184.SAMN02745176_03075"/>
<dbReference type="HAMAP" id="MF_01139">
    <property type="entry name" value="ISPT"/>
    <property type="match status" value="1"/>
</dbReference>
<dbReference type="PANTHER" id="PTHR10291:SF0">
    <property type="entry name" value="DEHYDRODOLICHYL DIPHOSPHATE SYNTHASE 2"/>
    <property type="match status" value="1"/>
</dbReference>
<keyword evidence="1 2" id="KW-0808">Transferase</keyword>
<proteinExistence type="inferred from homology"/>
<dbReference type="InterPro" id="IPR001441">
    <property type="entry name" value="UPP_synth-like"/>
</dbReference>
<dbReference type="AlphaFoldDB" id="A0A1M6I495"/>
<name>A0A1M6I495_9FIRM</name>
<dbReference type="Proteomes" id="UP000184442">
    <property type="component" value="Unassembled WGS sequence"/>
</dbReference>
<feature type="binding site" evidence="2">
    <location>
        <position position="67"/>
    </location>
    <ligand>
        <name>substrate</name>
    </ligand>
</feature>
<evidence type="ECO:0000256" key="1">
    <source>
        <dbReference type="ARBA" id="ARBA00022679"/>
    </source>
</evidence>
<dbReference type="CDD" id="cd00475">
    <property type="entry name" value="Cis_IPPS"/>
    <property type="match status" value="1"/>
</dbReference>
<feature type="binding site" evidence="2">
    <location>
        <position position="206"/>
    </location>
    <ligand>
        <name>Mg(2+)</name>
        <dbReference type="ChEBI" id="CHEBI:18420"/>
    </ligand>
</feature>
<feature type="active site" evidence="2">
    <location>
        <position position="18"/>
    </location>
</feature>
<keyword evidence="2" id="KW-0460">Magnesium</keyword>
<feature type="binding site" evidence="2">
    <location>
        <position position="31"/>
    </location>
    <ligand>
        <name>substrate</name>
    </ligand>
</feature>
<dbReference type="GO" id="GO:0030145">
    <property type="term" value="F:manganese ion binding"/>
    <property type="evidence" value="ECO:0007669"/>
    <property type="project" value="TreeGrafter"/>
</dbReference>
<accession>A0A1M6I495</accession>
<evidence type="ECO:0000313" key="3">
    <source>
        <dbReference type="EMBL" id="SHJ29288.1"/>
    </source>
</evidence>
<dbReference type="InterPro" id="IPR018520">
    <property type="entry name" value="UPP_synth-like_CS"/>
</dbReference>
<dbReference type="NCBIfam" id="TIGR00055">
    <property type="entry name" value="uppS"/>
    <property type="match status" value="1"/>
</dbReference>
<dbReference type="EC" id="2.5.1.-" evidence="2"/>
<feature type="binding site" evidence="2">
    <location>
        <position position="35"/>
    </location>
    <ligand>
        <name>substrate</name>
    </ligand>
</feature>
<feature type="binding site" evidence="2">
    <location>
        <begin position="19"/>
        <end position="22"/>
    </location>
    <ligand>
        <name>substrate</name>
    </ligand>
</feature>
<comment type="similarity">
    <text evidence="2">Belongs to the UPP synthase family.</text>
</comment>
<dbReference type="SUPFAM" id="SSF64005">
    <property type="entry name" value="Undecaprenyl diphosphate synthase"/>
    <property type="match status" value="1"/>
</dbReference>
<dbReference type="GO" id="GO:0008834">
    <property type="term" value="F:ditrans,polycis-undecaprenyl-diphosphate synthase [(2E,6E)-farnesyl-diphosphate specific] activity"/>
    <property type="evidence" value="ECO:0007669"/>
    <property type="project" value="TreeGrafter"/>
</dbReference>
<comment type="subunit">
    <text evidence="2">Homodimer.</text>
</comment>
<feature type="binding site" evidence="2">
    <location>
        <position position="23"/>
    </location>
    <ligand>
        <name>substrate</name>
    </ligand>
</feature>
<feature type="binding site" evidence="2">
    <location>
        <position position="18"/>
    </location>
    <ligand>
        <name>Mg(2+)</name>
        <dbReference type="ChEBI" id="CHEBI:18420"/>
    </ligand>
</feature>
<dbReference type="EMBL" id="FQZS01000027">
    <property type="protein sequence ID" value="SHJ29288.1"/>
    <property type="molecule type" value="Genomic_DNA"/>
</dbReference>
<comment type="cofactor">
    <cofactor evidence="2">
        <name>Mg(2+)</name>
        <dbReference type="ChEBI" id="CHEBI:18420"/>
    </cofactor>
    <text evidence="2">Binds 2 magnesium ions per subunit.</text>
</comment>
<evidence type="ECO:0000313" key="4">
    <source>
        <dbReference type="Proteomes" id="UP000184442"/>
    </source>
</evidence>
<dbReference type="Gene3D" id="3.40.1180.10">
    <property type="entry name" value="Decaprenyl diphosphate synthase-like"/>
    <property type="match status" value="1"/>
</dbReference>
<dbReference type="PROSITE" id="PS01066">
    <property type="entry name" value="UPP_SYNTHASE"/>
    <property type="match status" value="1"/>
</dbReference>
<comment type="function">
    <text evidence="2">Catalyzes the condensation of isopentenyl diphosphate (IPP) with allylic pyrophosphates generating different type of terpenoids.</text>
</comment>
<feature type="binding site" evidence="2">
    <location>
        <position position="69"/>
    </location>
    <ligand>
        <name>substrate</name>
    </ligand>
</feature>
<dbReference type="NCBIfam" id="NF011405">
    <property type="entry name" value="PRK14830.1"/>
    <property type="match status" value="1"/>
</dbReference>
<gene>
    <name evidence="3" type="ORF">SAMN02745176_03075</name>
</gene>
<dbReference type="PANTHER" id="PTHR10291">
    <property type="entry name" value="DEHYDRODOLICHYL DIPHOSPHATE SYNTHASE FAMILY MEMBER"/>
    <property type="match status" value="1"/>
</dbReference>
<dbReference type="GO" id="GO:0005829">
    <property type="term" value="C:cytosol"/>
    <property type="evidence" value="ECO:0007669"/>
    <property type="project" value="TreeGrafter"/>
</dbReference>
<dbReference type="GO" id="GO:0000287">
    <property type="term" value="F:magnesium ion binding"/>
    <property type="evidence" value="ECO:0007669"/>
    <property type="project" value="UniProtKB-UniRule"/>
</dbReference>
<dbReference type="InterPro" id="IPR036424">
    <property type="entry name" value="UPP_synth-like_sf"/>
</dbReference>
<evidence type="ECO:0000256" key="2">
    <source>
        <dbReference type="HAMAP-Rule" id="MF_01139"/>
    </source>
</evidence>
<dbReference type="FunFam" id="3.40.1180.10:FF:000001">
    <property type="entry name" value="(2E,6E)-farnesyl-diphosphate-specific ditrans,polycis-undecaprenyl-diphosphate synthase"/>
    <property type="match status" value="1"/>
</dbReference>
<dbReference type="Pfam" id="PF01255">
    <property type="entry name" value="Prenyltransf"/>
    <property type="match status" value="1"/>
</dbReference>
<keyword evidence="4" id="KW-1185">Reference proteome</keyword>
<reference evidence="3 4" key="1">
    <citation type="submission" date="2016-11" db="EMBL/GenBank/DDBJ databases">
        <authorList>
            <person name="Jaros S."/>
            <person name="Januszkiewicz K."/>
            <person name="Wedrychowicz H."/>
        </authorList>
    </citation>
    <scope>NUCLEOTIDE SEQUENCE [LARGE SCALE GENOMIC DNA]</scope>
    <source>
        <strain evidence="3 4">DSM 19022</strain>
    </source>
</reference>
<feature type="binding site" evidence="2">
    <location>
        <begin position="193"/>
        <end position="195"/>
    </location>
    <ligand>
        <name>substrate</name>
    </ligand>
</feature>
<keyword evidence="2" id="KW-0479">Metal-binding</keyword>
<dbReference type="GO" id="GO:0016094">
    <property type="term" value="P:polyprenol biosynthetic process"/>
    <property type="evidence" value="ECO:0007669"/>
    <property type="project" value="TreeGrafter"/>
</dbReference>
<sequence length="240" mass="27718">MKEFRIEKLPEHIALIMDGNGRWAKQRGLPRSLGHKAGVEALKEIVRYSSDIGIKILTVYAFSTENWARPAEEVDYLINILLVEYMKKEIKELNENNVKIKILGDIEALPDATKKQIKEAIELTKNNTGLQFNIALNYGGRKEIIDAVKVMTRKILKGEIDETDIDENLLSNYLYTAGDKDPDLVIRTSGEMRLSNFLIWQSAYSELYFTDVLWPDFNKEDLDLAISEYQKRERRFGKVK</sequence>
<feature type="binding site" evidence="2">
    <location>
        <begin position="63"/>
        <end position="65"/>
    </location>
    <ligand>
        <name>substrate</name>
    </ligand>
</feature>
<feature type="binding site" evidence="2">
    <location>
        <position position="187"/>
    </location>
    <ligand>
        <name>substrate</name>
    </ligand>
</feature>